<evidence type="ECO:0000313" key="9">
    <source>
        <dbReference type="EMBL" id="KJD46507.1"/>
    </source>
</evidence>
<keyword evidence="7 8" id="KW-0472">Membrane</keyword>
<feature type="transmembrane region" description="Helical" evidence="8">
    <location>
        <begin position="314"/>
        <end position="338"/>
    </location>
</feature>
<dbReference type="AlphaFoldDB" id="A0A0D7X8U7"/>
<dbReference type="InterPro" id="IPR002549">
    <property type="entry name" value="AI-2E-like"/>
</dbReference>
<feature type="transmembrane region" description="Helical" evidence="8">
    <location>
        <begin position="7"/>
        <end position="24"/>
    </location>
</feature>
<dbReference type="GO" id="GO:0055085">
    <property type="term" value="P:transmembrane transport"/>
    <property type="evidence" value="ECO:0007669"/>
    <property type="project" value="TreeGrafter"/>
</dbReference>
<accession>A0A0D7X8U7</accession>
<evidence type="ECO:0000256" key="7">
    <source>
        <dbReference type="ARBA" id="ARBA00023136"/>
    </source>
</evidence>
<evidence type="ECO:0000256" key="5">
    <source>
        <dbReference type="ARBA" id="ARBA00022692"/>
    </source>
</evidence>
<gene>
    <name evidence="9" type="ORF">QD47_05660</name>
</gene>
<feature type="transmembrane region" description="Helical" evidence="8">
    <location>
        <begin position="74"/>
        <end position="92"/>
    </location>
</feature>
<comment type="caution">
    <text evidence="9">The sequence shown here is derived from an EMBL/GenBank/DDBJ whole genome shotgun (WGS) entry which is preliminary data.</text>
</comment>
<keyword evidence="3" id="KW-0813">Transport</keyword>
<sequence>MLPNNRFFRLTTGIVMLLLIIYLGTKVSFIFSPIVSLVSLLVVPLMLSFFFYYLLRPVVDLMERRKIKRPVSILLIYLVIAALLFIFSWGVWPTLRDQVTNLFENAPKLISSLVDQLSQWRHNQSLRQVLPPGEDPLSRLSDTLNEAFSALSDYSVKLVSFVSYFFIVLATFPILLYYMLKEGSKFGPKMLNFFPKKYHKDALEVMEDIDSALSSFIVSRVLINVALGIMMFLGFLIIGLPYALLLAVISVFLNFIPYVGAVAASIPVVIIGFLESPSMAIWSLVVVIAAQQIQDNWLSPVVFGKQLDIHPLTVVILLLVGGDLLGILGIVLVIPLYMCAKIVIRKVYHLFLEHRVEDMME</sequence>
<evidence type="ECO:0000256" key="1">
    <source>
        <dbReference type="ARBA" id="ARBA00004651"/>
    </source>
</evidence>
<name>A0A0D7X8U7_9BACL</name>
<keyword evidence="5 8" id="KW-0812">Transmembrane</keyword>
<keyword evidence="10" id="KW-1185">Reference proteome</keyword>
<dbReference type="Proteomes" id="UP000032534">
    <property type="component" value="Unassembled WGS sequence"/>
</dbReference>
<feature type="transmembrane region" description="Helical" evidence="8">
    <location>
        <begin position="161"/>
        <end position="180"/>
    </location>
</feature>
<keyword evidence="4" id="KW-1003">Cell membrane</keyword>
<dbReference type="Pfam" id="PF01594">
    <property type="entry name" value="AI-2E_transport"/>
    <property type="match status" value="1"/>
</dbReference>
<organism evidence="9 10">
    <name type="scientific">Paenibacillus terrae</name>
    <dbReference type="NCBI Taxonomy" id="159743"/>
    <lineage>
        <taxon>Bacteria</taxon>
        <taxon>Bacillati</taxon>
        <taxon>Bacillota</taxon>
        <taxon>Bacilli</taxon>
        <taxon>Bacillales</taxon>
        <taxon>Paenibacillaceae</taxon>
        <taxon>Paenibacillus</taxon>
    </lineage>
</organism>
<evidence type="ECO:0000256" key="2">
    <source>
        <dbReference type="ARBA" id="ARBA00009773"/>
    </source>
</evidence>
<dbReference type="OrthoDB" id="9793390at2"/>
<feature type="transmembrane region" description="Helical" evidence="8">
    <location>
        <begin position="279"/>
        <end position="294"/>
    </location>
</feature>
<dbReference type="PANTHER" id="PTHR21716">
    <property type="entry name" value="TRANSMEMBRANE PROTEIN"/>
    <property type="match status" value="1"/>
</dbReference>
<dbReference type="GO" id="GO:0005886">
    <property type="term" value="C:plasma membrane"/>
    <property type="evidence" value="ECO:0007669"/>
    <property type="project" value="UniProtKB-SubCell"/>
</dbReference>
<proteinExistence type="inferred from homology"/>
<dbReference type="PATRIC" id="fig|159743.3.peg.1220"/>
<evidence type="ECO:0000256" key="8">
    <source>
        <dbReference type="SAM" id="Phobius"/>
    </source>
</evidence>
<protein>
    <submittedName>
        <fullName evidence="9">Permease</fullName>
    </submittedName>
</protein>
<evidence type="ECO:0000256" key="6">
    <source>
        <dbReference type="ARBA" id="ARBA00022989"/>
    </source>
</evidence>
<feature type="transmembrane region" description="Helical" evidence="8">
    <location>
        <begin position="30"/>
        <end position="54"/>
    </location>
</feature>
<comment type="similarity">
    <text evidence="2">Belongs to the autoinducer-2 exporter (AI-2E) (TC 2.A.86) family.</text>
</comment>
<evidence type="ECO:0000256" key="4">
    <source>
        <dbReference type="ARBA" id="ARBA00022475"/>
    </source>
</evidence>
<dbReference type="PANTHER" id="PTHR21716:SF53">
    <property type="entry name" value="PERMEASE PERM-RELATED"/>
    <property type="match status" value="1"/>
</dbReference>
<feature type="transmembrane region" description="Helical" evidence="8">
    <location>
        <begin position="221"/>
        <end position="249"/>
    </location>
</feature>
<evidence type="ECO:0000256" key="3">
    <source>
        <dbReference type="ARBA" id="ARBA00022448"/>
    </source>
</evidence>
<dbReference type="RefSeq" id="WP_044645198.1">
    <property type="nucleotide sequence ID" value="NZ_JTHP01000007.1"/>
</dbReference>
<dbReference type="EMBL" id="JTHP01000007">
    <property type="protein sequence ID" value="KJD46507.1"/>
    <property type="molecule type" value="Genomic_DNA"/>
</dbReference>
<comment type="subcellular location">
    <subcellularLocation>
        <location evidence="1">Cell membrane</location>
        <topology evidence="1">Multi-pass membrane protein</topology>
    </subcellularLocation>
</comment>
<reference evidence="9 10" key="1">
    <citation type="submission" date="2014-11" db="EMBL/GenBank/DDBJ databases">
        <title>Draft Genome Sequences of Paenibacillus polymyxa NRRL B-30509 and Paenibacillus terrae NRRL B-30644, Strains from a Poultry Environment that Produce Tridecaptin A and Paenicidins.</title>
        <authorList>
            <person name="van Belkum M.J."/>
            <person name="Lohans C.T."/>
            <person name="Vederas J.C."/>
        </authorList>
    </citation>
    <scope>NUCLEOTIDE SEQUENCE [LARGE SCALE GENOMIC DNA]</scope>
    <source>
        <strain evidence="9 10">NRRL B-30644</strain>
    </source>
</reference>
<evidence type="ECO:0000313" key="10">
    <source>
        <dbReference type="Proteomes" id="UP000032534"/>
    </source>
</evidence>
<keyword evidence="6 8" id="KW-1133">Transmembrane helix</keyword>